<keyword evidence="1" id="KW-1133">Transmembrane helix</keyword>
<protein>
    <recommendedName>
        <fullName evidence="2">Glycosyltransferase 61 catalytic domain-containing protein</fullName>
    </recommendedName>
</protein>
<reference evidence="3" key="1">
    <citation type="submission" date="2020-05" db="EMBL/GenBank/DDBJ databases">
        <title>Mycena genomes resolve the evolution of fungal bioluminescence.</title>
        <authorList>
            <person name="Tsai I.J."/>
        </authorList>
    </citation>
    <scope>NUCLEOTIDE SEQUENCE</scope>
    <source>
        <strain evidence="3">171206Taipei</strain>
    </source>
</reference>
<dbReference type="RefSeq" id="XP_037226166.1">
    <property type="nucleotide sequence ID" value="XM_037358256.1"/>
</dbReference>
<feature type="transmembrane region" description="Helical" evidence="1">
    <location>
        <begin position="12"/>
        <end position="31"/>
    </location>
</feature>
<gene>
    <name evidence="3" type="ORF">MIND_00132500</name>
</gene>
<keyword evidence="1" id="KW-0812">Transmembrane</keyword>
<keyword evidence="1" id="KW-0472">Membrane</keyword>
<keyword evidence="4" id="KW-1185">Reference proteome</keyword>
<dbReference type="InterPro" id="IPR049625">
    <property type="entry name" value="Glyco_transf_61_cat"/>
</dbReference>
<accession>A0A8H6WIH7</accession>
<dbReference type="EMBL" id="JACAZF010000001">
    <property type="protein sequence ID" value="KAF7316143.1"/>
    <property type="molecule type" value="Genomic_DNA"/>
</dbReference>
<evidence type="ECO:0000313" key="4">
    <source>
        <dbReference type="Proteomes" id="UP000636479"/>
    </source>
</evidence>
<dbReference type="AlphaFoldDB" id="A0A8H6WIH7"/>
<dbReference type="Pfam" id="PF04577">
    <property type="entry name" value="Glyco_transf_61"/>
    <property type="match status" value="1"/>
</dbReference>
<comment type="caution">
    <text evidence="3">The sequence shown here is derived from an EMBL/GenBank/DDBJ whole genome shotgun (WGS) entry which is preliminary data.</text>
</comment>
<sequence>MNSLRSSKRRIYLAVLIVNASAALIFLHAWYRVDPATPSPFQYAQALERSSSVANASSQWAPLALSSCSFAMPEHYAPCLAKKMSHVIHSEELLYPDFELRQPYFATDSQRDVWQKFAQNDPEYRDRAHLVEGWVRYSGQSGQNYVFHDVQYTRSFGPDIWSDRACMSKGVSTTSIEPLAADKMAKAFPNALIALSPDANSFQHFLDRVTHIVVQGSHLYQEMRGNVAVLTGQVGSKTVQELWKRMGFPENHVVHQHKSIAARRLIFSCRAVLVHPWPSLRLLEVLGVPDRHSTSVQRKKVLYMSRSAGQASNGRWVINEEAVLATIKSVLEERNLGEEMVIFNADSFHTVDELFSYVSQNALAIVGPHGGAMINHRWAQKDTFILEFMTENRIAMMIHEEASLLSQTYAAIVVPPPRHDSFDLEINVQHVADLLRRHLGVKGEDPLRKSYPWKVPELD</sequence>
<evidence type="ECO:0000313" key="3">
    <source>
        <dbReference type="EMBL" id="KAF7316143.1"/>
    </source>
</evidence>
<dbReference type="Proteomes" id="UP000636479">
    <property type="component" value="Unassembled WGS sequence"/>
</dbReference>
<proteinExistence type="predicted"/>
<feature type="domain" description="Glycosyltransferase 61 catalytic" evidence="2">
    <location>
        <begin position="202"/>
        <end position="385"/>
    </location>
</feature>
<dbReference type="OrthoDB" id="529273at2759"/>
<name>A0A8H6WIH7_9AGAR</name>
<evidence type="ECO:0000256" key="1">
    <source>
        <dbReference type="SAM" id="Phobius"/>
    </source>
</evidence>
<dbReference type="GO" id="GO:0016757">
    <property type="term" value="F:glycosyltransferase activity"/>
    <property type="evidence" value="ECO:0007669"/>
    <property type="project" value="InterPro"/>
</dbReference>
<organism evidence="3 4">
    <name type="scientific">Mycena indigotica</name>
    <dbReference type="NCBI Taxonomy" id="2126181"/>
    <lineage>
        <taxon>Eukaryota</taxon>
        <taxon>Fungi</taxon>
        <taxon>Dikarya</taxon>
        <taxon>Basidiomycota</taxon>
        <taxon>Agaricomycotina</taxon>
        <taxon>Agaricomycetes</taxon>
        <taxon>Agaricomycetidae</taxon>
        <taxon>Agaricales</taxon>
        <taxon>Marasmiineae</taxon>
        <taxon>Mycenaceae</taxon>
        <taxon>Mycena</taxon>
    </lineage>
</organism>
<dbReference type="GeneID" id="59340772"/>
<evidence type="ECO:0000259" key="2">
    <source>
        <dbReference type="Pfam" id="PF04577"/>
    </source>
</evidence>